<comment type="caution">
    <text evidence="2">The sequence shown here is derived from an EMBL/GenBank/DDBJ whole genome shotgun (WGS) entry which is preliminary data.</text>
</comment>
<keyword evidence="1" id="KW-0175">Coiled coil</keyword>
<evidence type="ECO:0000313" key="2">
    <source>
        <dbReference type="EMBL" id="TMW66525.1"/>
    </source>
</evidence>
<evidence type="ECO:0000256" key="1">
    <source>
        <dbReference type="SAM" id="Coils"/>
    </source>
</evidence>
<accession>A0A8K1FJX7</accession>
<protein>
    <submittedName>
        <fullName evidence="2">Uncharacterized protein</fullName>
    </submittedName>
</protein>
<feature type="coiled-coil region" evidence="1">
    <location>
        <begin position="162"/>
        <end position="196"/>
    </location>
</feature>
<dbReference type="EMBL" id="SPLM01000036">
    <property type="protein sequence ID" value="TMW66525.1"/>
    <property type="molecule type" value="Genomic_DNA"/>
</dbReference>
<sequence>MQFETPPSSTGSDTIPYELFTQLSCSGMVDTYARLIGRKDQLKADKSMLMLSLSAEIKTLQVEIKELKSRLAHRNVVEVTSSISNAFLSNRVKDMLTTVGGLEEENSRLKRKLSVVQVELEEARGDHSRLESKMTGLCQDSFRLKRELFEMQNDKCRLEGELAEMRNDNSRLEAELAEVRSELAEVRNHNSRLEGELSSRMDEMWRQLQELQQSRRS</sequence>
<feature type="coiled-coil region" evidence="1">
    <location>
        <begin position="50"/>
        <end position="133"/>
    </location>
</feature>
<proteinExistence type="predicted"/>
<keyword evidence="3" id="KW-1185">Reference proteome</keyword>
<reference evidence="2" key="1">
    <citation type="submission" date="2019-03" db="EMBL/GenBank/DDBJ databases">
        <title>Long read genome sequence of the mycoparasitic Pythium oligandrum ATCC 38472 isolated from sugarbeet rhizosphere.</title>
        <authorList>
            <person name="Gaulin E."/>
        </authorList>
    </citation>
    <scope>NUCLEOTIDE SEQUENCE</scope>
    <source>
        <strain evidence="2">ATCC 38472_TT</strain>
    </source>
</reference>
<dbReference type="AlphaFoldDB" id="A0A8K1FJX7"/>
<dbReference type="Gene3D" id="1.10.287.1490">
    <property type="match status" value="1"/>
</dbReference>
<evidence type="ECO:0000313" key="3">
    <source>
        <dbReference type="Proteomes" id="UP000794436"/>
    </source>
</evidence>
<organism evidence="2 3">
    <name type="scientific">Pythium oligandrum</name>
    <name type="common">Mycoparasitic fungus</name>
    <dbReference type="NCBI Taxonomy" id="41045"/>
    <lineage>
        <taxon>Eukaryota</taxon>
        <taxon>Sar</taxon>
        <taxon>Stramenopiles</taxon>
        <taxon>Oomycota</taxon>
        <taxon>Peronosporomycetes</taxon>
        <taxon>Pythiales</taxon>
        <taxon>Pythiaceae</taxon>
        <taxon>Pythium</taxon>
    </lineage>
</organism>
<name>A0A8K1FJX7_PYTOL</name>
<dbReference type="SUPFAM" id="SSF90257">
    <property type="entry name" value="Myosin rod fragments"/>
    <property type="match status" value="1"/>
</dbReference>
<dbReference type="OrthoDB" id="10255522at2759"/>
<dbReference type="Proteomes" id="UP000794436">
    <property type="component" value="Unassembled WGS sequence"/>
</dbReference>
<gene>
    <name evidence="2" type="ORF">Poli38472_004290</name>
</gene>